<accession>A0A2K1RA46</accession>
<dbReference type="AlphaFoldDB" id="A0A2K1RA46"/>
<reference evidence="1" key="1">
    <citation type="journal article" date="2006" name="Science">
        <title>The genome of black cottonwood, Populus trichocarpa (Torr. &amp; Gray).</title>
        <authorList>
            <person name="Tuskan G.A."/>
            <person name="Difazio S."/>
            <person name="Jansson S."/>
            <person name="Bohlmann J."/>
            <person name="Grigoriev I."/>
            <person name="Hellsten U."/>
            <person name="Putnam N."/>
            <person name="Ralph S."/>
            <person name="Rombauts S."/>
            <person name="Salamov A."/>
            <person name="Schein J."/>
            <person name="Sterck L."/>
            <person name="Aerts A."/>
            <person name="Bhalerao R.R."/>
            <person name="Bhalerao R.P."/>
            <person name="Blaudez D."/>
            <person name="Boerjan W."/>
            <person name="Brun A."/>
            <person name="Brunner A."/>
            <person name="Busov V."/>
            <person name="Campbell M."/>
            <person name="Carlson J."/>
            <person name="Chalot M."/>
            <person name="Chapman J."/>
            <person name="Chen G.L."/>
            <person name="Cooper D."/>
            <person name="Coutinho P.M."/>
            <person name="Couturier J."/>
            <person name="Covert S."/>
            <person name="Cronk Q."/>
            <person name="Cunningham R."/>
            <person name="Davis J."/>
            <person name="Degroeve S."/>
            <person name="Dejardin A."/>
            <person name="Depamphilis C."/>
            <person name="Detter J."/>
            <person name="Dirks B."/>
            <person name="Dubchak I."/>
            <person name="Duplessis S."/>
            <person name="Ehlting J."/>
            <person name="Ellis B."/>
            <person name="Gendler K."/>
            <person name="Goodstein D."/>
            <person name="Gribskov M."/>
            <person name="Grimwood J."/>
            <person name="Groover A."/>
            <person name="Gunter L."/>
            <person name="Hamberger B."/>
            <person name="Heinze B."/>
            <person name="Helariutta Y."/>
            <person name="Henrissat B."/>
            <person name="Holligan D."/>
            <person name="Holt R."/>
            <person name="Huang W."/>
            <person name="Islam-Faridi N."/>
            <person name="Jones S."/>
            <person name="Jones-Rhoades M."/>
            <person name="Jorgensen R."/>
            <person name="Joshi C."/>
            <person name="Kangasjarvi J."/>
            <person name="Karlsson J."/>
            <person name="Kelleher C."/>
            <person name="Kirkpatrick R."/>
            <person name="Kirst M."/>
            <person name="Kohler A."/>
            <person name="Kalluri U."/>
            <person name="Larimer F."/>
            <person name="Leebens-Mack J."/>
            <person name="Leple J.C."/>
            <person name="Locascio P."/>
            <person name="Lou Y."/>
            <person name="Lucas S."/>
            <person name="Martin F."/>
            <person name="Montanini B."/>
            <person name="Napoli C."/>
            <person name="Nelson D.R."/>
            <person name="Nelson C."/>
            <person name="Nieminen K."/>
            <person name="Nilsson O."/>
            <person name="Pereda V."/>
            <person name="Peter G."/>
            <person name="Philippe R."/>
            <person name="Pilate G."/>
            <person name="Poliakov A."/>
            <person name="Razumovskaya J."/>
            <person name="Richardson P."/>
            <person name="Rinaldi C."/>
            <person name="Ritland K."/>
            <person name="Rouze P."/>
            <person name="Ryaboy D."/>
            <person name="Schmutz J."/>
            <person name="Schrader J."/>
            <person name="Segerman B."/>
            <person name="Shin H."/>
            <person name="Siddiqui A."/>
            <person name="Sterky F."/>
            <person name="Terry A."/>
            <person name="Tsai C.J."/>
            <person name="Uberbacher E."/>
            <person name="Unneberg P."/>
            <person name="Vahala J."/>
            <person name="Wall K."/>
            <person name="Wessler S."/>
            <person name="Yang G."/>
            <person name="Yin T."/>
            <person name="Douglas C."/>
            <person name="Marra M."/>
            <person name="Sandberg G."/>
            <person name="Van de Peer Y."/>
            <person name="Rokhsar D."/>
        </authorList>
    </citation>
    <scope>NUCLEOTIDE SEQUENCE [LARGE SCALE GENOMIC DNA]</scope>
    <source>
        <strain evidence="1">Nisqually-1</strain>
    </source>
</reference>
<sequence>MNKYNATITQINAKIFTWKTRCGKNHGTGVHLKTSTITNNGFTIVLPQIQLRATTYISSRTTYSRITTRLKRVMLEKSSQH</sequence>
<organism evidence="1">
    <name type="scientific">Populus trichocarpa</name>
    <name type="common">Western balsam poplar</name>
    <name type="synonym">Populus balsamifera subsp. trichocarpa</name>
    <dbReference type="NCBI Taxonomy" id="3694"/>
    <lineage>
        <taxon>Eukaryota</taxon>
        <taxon>Viridiplantae</taxon>
        <taxon>Streptophyta</taxon>
        <taxon>Embryophyta</taxon>
        <taxon>Tracheophyta</taxon>
        <taxon>Spermatophyta</taxon>
        <taxon>Magnoliopsida</taxon>
        <taxon>eudicotyledons</taxon>
        <taxon>Gunneridae</taxon>
        <taxon>Pentapetalae</taxon>
        <taxon>rosids</taxon>
        <taxon>fabids</taxon>
        <taxon>Malpighiales</taxon>
        <taxon>Salicaceae</taxon>
        <taxon>Saliceae</taxon>
        <taxon>Populus</taxon>
    </lineage>
</organism>
<evidence type="ECO:0000313" key="1">
    <source>
        <dbReference type="EMBL" id="PNS24146.1"/>
    </source>
</evidence>
<gene>
    <name evidence="1" type="ORF">POPTR_T010400</name>
</gene>
<reference evidence="1" key="2">
    <citation type="submission" date="2017-07" db="EMBL/GenBank/DDBJ databases">
        <title>WGS assembly of Populus trichocarpa.</title>
        <authorList>
            <person name="Tuskan G."/>
            <person name="Difazio S."/>
            <person name="Jansson S."/>
            <person name="Bohlmann J."/>
            <person name="Grigoriev I."/>
            <person name="Hellsten U."/>
            <person name="Putnam N."/>
            <person name="Ralph S."/>
            <person name="Rombauts S."/>
            <person name="Salamov A."/>
            <person name="Schein J."/>
            <person name="Sterck L."/>
            <person name="Aerts A."/>
            <person name="Bhalerao R."/>
            <person name="Bhalerao R."/>
            <person name="Blaudez D."/>
            <person name="Boerjan W."/>
            <person name="Brun A."/>
            <person name="Brunner A."/>
            <person name="Busov V."/>
            <person name="Campbell M."/>
            <person name="Carlson J."/>
            <person name="Chalot M."/>
            <person name="Chapman J."/>
            <person name="Chen G."/>
            <person name="Cooper D."/>
            <person name="Coutinho P."/>
            <person name="Couturier J."/>
            <person name="Covert S."/>
            <person name="Cronk Q."/>
            <person name="Cunningham R."/>
            <person name="Davis J."/>
            <person name="Degroeve S."/>
            <person name="Dejardin A."/>
            <person name="Depamphilis C."/>
            <person name="Detter J."/>
            <person name="Dirks B."/>
            <person name="Dubchak I."/>
            <person name="Duplessis S."/>
            <person name="Ehlting J."/>
            <person name="Ellis B."/>
            <person name="Gendler K."/>
            <person name="Goodstein D."/>
            <person name="Gribskov M."/>
            <person name="Grimwood J."/>
            <person name="Groover A."/>
            <person name="Gunter L."/>
            <person name="Hamberger B."/>
            <person name="Heinze B."/>
            <person name="Helariutta Y."/>
            <person name="Henrissat B."/>
            <person name="Holligan D."/>
            <person name="Holt R."/>
            <person name="Huang W."/>
            <person name="Islam-Faridi N."/>
            <person name="Jones S."/>
            <person name="Jones-Rhoades M."/>
            <person name="Jorgensen R."/>
            <person name="Joshi C."/>
            <person name="Kangasjarvi J."/>
            <person name="Karlsson J."/>
            <person name="Kelleher C."/>
            <person name="Kirkpatrick R."/>
            <person name="Kirst M."/>
            <person name="Kohler A."/>
            <person name="Kalluri U."/>
            <person name="Larimer F."/>
            <person name="Leebens-Mack J."/>
            <person name="Leple J."/>
            <person name="Locascio P."/>
            <person name="Lou Y."/>
            <person name="Lucas S."/>
            <person name="Martin F."/>
            <person name="Montanini B."/>
            <person name="Napoli C."/>
            <person name="Nelson D."/>
            <person name="Nelson C."/>
            <person name="Nieminen K."/>
            <person name="Nilsson O."/>
            <person name="Pereda V."/>
            <person name="Peter G."/>
            <person name="Philippe R."/>
            <person name="Pilate G."/>
            <person name="Poliakov A."/>
            <person name="Razumovskaya J."/>
            <person name="Richardson P."/>
            <person name="Rinaldi C."/>
            <person name="Ritland K."/>
            <person name="Rouze P."/>
            <person name="Ryaboy D."/>
            <person name="Schmutz J."/>
            <person name="Schrader J."/>
            <person name="Segerman B."/>
            <person name="Shin H."/>
            <person name="Siddiqui A."/>
            <person name="Sterky F."/>
            <person name="Terry A."/>
            <person name="Tsai C."/>
            <person name="Uberbacher E."/>
            <person name="Unneberg P."/>
            <person name="Vahala J."/>
            <person name="Wall K."/>
            <person name="Wessler S."/>
            <person name="Yang G."/>
            <person name="Yin T."/>
            <person name="Douglas C."/>
            <person name="Marra M."/>
            <person name="Sandberg G."/>
            <person name="Van De Peer Y."/>
            <person name="Rokhsar D."/>
        </authorList>
    </citation>
    <scope>NUCLEOTIDE SEQUENCE</scope>
    <source>
        <strain evidence="1">Nisqually-1</strain>
    </source>
</reference>
<name>A0A2K1RA46_POPTR</name>
<dbReference type="InParanoid" id="A0A2K1RA46"/>
<protein>
    <submittedName>
        <fullName evidence="1">Uncharacterized protein</fullName>
    </submittedName>
</protein>
<dbReference type="EMBL" id="KZ623342">
    <property type="protein sequence ID" value="PNS24146.1"/>
    <property type="molecule type" value="Genomic_DNA"/>
</dbReference>
<proteinExistence type="predicted"/>